<keyword evidence="4 9" id="KW-0732">Signal</keyword>
<keyword evidence="3" id="KW-0964">Secreted</keyword>
<protein>
    <recommendedName>
        <fullName evidence="10">TGF-beta family profile domain-containing protein</fullName>
    </recommendedName>
</protein>
<dbReference type="Proteomes" id="UP000594260">
    <property type="component" value="Unplaced"/>
</dbReference>
<evidence type="ECO:0000313" key="11">
    <source>
        <dbReference type="EnsemblMetazoa" id="XP_022660991"/>
    </source>
</evidence>
<evidence type="ECO:0000256" key="9">
    <source>
        <dbReference type="SAM" id="SignalP"/>
    </source>
</evidence>
<dbReference type="RefSeq" id="XP_022660989.1">
    <property type="nucleotide sequence ID" value="XM_022805254.1"/>
</dbReference>
<dbReference type="GO" id="GO:0005615">
    <property type="term" value="C:extracellular space"/>
    <property type="evidence" value="ECO:0007669"/>
    <property type="project" value="TreeGrafter"/>
</dbReference>
<evidence type="ECO:0000313" key="12">
    <source>
        <dbReference type="Proteomes" id="UP000594260"/>
    </source>
</evidence>
<dbReference type="SMART" id="SM00204">
    <property type="entry name" value="TGFB"/>
    <property type="match status" value="1"/>
</dbReference>
<dbReference type="PRINTS" id="PR00669">
    <property type="entry name" value="INHIBINA"/>
</dbReference>
<dbReference type="GO" id="GO:0008083">
    <property type="term" value="F:growth factor activity"/>
    <property type="evidence" value="ECO:0007669"/>
    <property type="project" value="UniProtKB-KW"/>
</dbReference>
<feature type="chain" id="PRO_5033597034" description="TGF-beta family profile domain-containing protein" evidence="9">
    <location>
        <begin position="26"/>
        <end position="337"/>
    </location>
</feature>
<evidence type="ECO:0000256" key="2">
    <source>
        <dbReference type="ARBA" id="ARBA00006656"/>
    </source>
</evidence>
<dbReference type="EnsemblMetazoa" id="XM_022805256">
    <property type="protein sequence ID" value="XP_022660991"/>
    <property type="gene ID" value="LOC111250279"/>
</dbReference>
<evidence type="ECO:0000259" key="10">
    <source>
        <dbReference type="PROSITE" id="PS51362"/>
    </source>
</evidence>
<dbReference type="CDD" id="cd13752">
    <property type="entry name" value="TGF_beta_INHB"/>
    <property type="match status" value="1"/>
</dbReference>
<dbReference type="PROSITE" id="PS00250">
    <property type="entry name" value="TGF_BETA_1"/>
    <property type="match status" value="1"/>
</dbReference>
<keyword evidence="12" id="KW-1185">Reference proteome</keyword>
<proteinExistence type="inferred from homology"/>
<dbReference type="GeneID" id="111250279"/>
<keyword evidence="5 8" id="KW-0339">Growth factor</keyword>
<feature type="signal peptide" evidence="9">
    <location>
        <begin position="1"/>
        <end position="25"/>
    </location>
</feature>
<accession>A0A7M7K3A0</accession>
<dbReference type="EnsemblMetazoa" id="XM_022805254">
    <property type="protein sequence ID" value="XP_022660989"/>
    <property type="gene ID" value="LOC111250279"/>
</dbReference>
<dbReference type="Pfam" id="PF00019">
    <property type="entry name" value="TGF_beta"/>
    <property type="match status" value="1"/>
</dbReference>
<evidence type="ECO:0000256" key="8">
    <source>
        <dbReference type="RuleBase" id="RU000354"/>
    </source>
</evidence>
<evidence type="ECO:0000256" key="3">
    <source>
        <dbReference type="ARBA" id="ARBA00022525"/>
    </source>
</evidence>
<dbReference type="InterPro" id="IPR015615">
    <property type="entry name" value="TGF-beta-rel"/>
</dbReference>
<dbReference type="GO" id="GO:0005125">
    <property type="term" value="F:cytokine activity"/>
    <property type="evidence" value="ECO:0007669"/>
    <property type="project" value="TreeGrafter"/>
</dbReference>
<comment type="similarity">
    <text evidence="2 8">Belongs to the TGF-beta family.</text>
</comment>
<dbReference type="PROSITE" id="PS51362">
    <property type="entry name" value="TGF_BETA_2"/>
    <property type="match status" value="1"/>
</dbReference>
<keyword evidence="6" id="KW-1015">Disulfide bond</keyword>
<dbReference type="InterPro" id="IPR029034">
    <property type="entry name" value="Cystine-knot_cytokine"/>
</dbReference>
<name>A0A7M7K3A0_VARDE</name>
<dbReference type="KEGG" id="vde:111250279"/>
<organism evidence="11 12">
    <name type="scientific">Varroa destructor</name>
    <name type="common">Honeybee mite</name>
    <dbReference type="NCBI Taxonomy" id="109461"/>
    <lineage>
        <taxon>Eukaryota</taxon>
        <taxon>Metazoa</taxon>
        <taxon>Ecdysozoa</taxon>
        <taxon>Arthropoda</taxon>
        <taxon>Chelicerata</taxon>
        <taxon>Arachnida</taxon>
        <taxon>Acari</taxon>
        <taxon>Parasitiformes</taxon>
        <taxon>Mesostigmata</taxon>
        <taxon>Gamasina</taxon>
        <taxon>Dermanyssoidea</taxon>
        <taxon>Varroidae</taxon>
        <taxon>Varroa</taxon>
    </lineage>
</organism>
<evidence type="ECO:0000256" key="5">
    <source>
        <dbReference type="ARBA" id="ARBA00023030"/>
    </source>
</evidence>
<dbReference type="InParanoid" id="A0A7M7K3A0"/>
<feature type="domain" description="TGF-beta family profile" evidence="10">
    <location>
        <begin position="214"/>
        <end position="337"/>
    </location>
</feature>
<evidence type="ECO:0000256" key="4">
    <source>
        <dbReference type="ARBA" id="ARBA00022729"/>
    </source>
</evidence>
<dbReference type="RefSeq" id="XP_022660991.1">
    <property type="nucleotide sequence ID" value="XM_022805256.1"/>
</dbReference>
<dbReference type="OrthoDB" id="6516235at2759"/>
<dbReference type="PANTHER" id="PTHR11848:SF309">
    <property type="entry name" value="INHIBIN BETA CHAIN"/>
    <property type="match status" value="1"/>
</dbReference>
<evidence type="ECO:0000256" key="6">
    <source>
        <dbReference type="ARBA" id="ARBA00023157"/>
    </source>
</evidence>
<keyword evidence="7" id="KW-0325">Glycoprotein</keyword>
<evidence type="ECO:0000256" key="7">
    <source>
        <dbReference type="ARBA" id="ARBA00023180"/>
    </source>
</evidence>
<dbReference type="SUPFAM" id="SSF57501">
    <property type="entry name" value="Cystine-knot cytokines"/>
    <property type="match status" value="1"/>
</dbReference>
<dbReference type="PANTHER" id="PTHR11848">
    <property type="entry name" value="TGF-BETA FAMILY"/>
    <property type="match status" value="1"/>
</dbReference>
<dbReference type="Gene3D" id="2.10.90.10">
    <property type="entry name" value="Cystine-knot cytokines"/>
    <property type="match status" value="1"/>
</dbReference>
<dbReference type="FunFam" id="2.10.90.10:FF:000005">
    <property type="entry name" value="Inhibin beta A chain"/>
    <property type="match status" value="1"/>
</dbReference>
<dbReference type="InterPro" id="IPR001839">
    <property type="entry name" value="TGF-b_C"/>
</dbReference>
<evidence type="ECO:0000256" key="1">
    <source>
        <dbReference type="ARBA" id="ARBA00004613"/>
    </source>
</evidence>
<dbReference type="InterPro" id="IPR017948">
    <property type="entry name" value="TGFb_CS"/>
</dbReference>
<sequence length="337" mass="38429">MSPTVPDLQLAMCLLILFLPVAVTGQARRLSFSIQPNQGGNPMVVNGQSVFLFRKPPRLRASFRIANAILHFRVIQPSESSPVKITSPVATSILPLRLDESMHQQKNKPSHRDTLSVWICIFELVSHYRVTGKKFSELVLLRRAELSMRGAPDPRSLQVDLTDRVARWLRKRKELRLLVDCIGCVRGFHIESNNAMGQPRIELNMEEDPRDNLRRKRHRHLSFPTRDPACVNGQGCCKRKLYIDFRALGWDSWIIAPVGYNANYCNGSCNSISRTPDTFSSHYSYIMDRYRRQKSNIAPACCVPTRLRAMSLIYYDRKGQLVKADVPNMIVDECGCA</sequence>
<reference evidence="11" key="1">
    <citation type="submission" date="2021-01" db="UniProtKB">
        <authorList>
            <consortium name="EnsemblMetazoa"/>
        </authorList>
    </citation>
    <scope>IDENTIFICATION</scope>
</reference>
<comment type="subcellular location">
    <subcellularLocation>
        <location evidence="1">Secreted</location>
    </subcellularLocation>
</comment>
<dbReference type="AlphaFoldDB" id="A0A7M7K3A0"/>